<evidence type="ECO:0000256" key="1">
    <source>
        <dbReference type="ARBA" id="ARBA00022723"/>
    </source>
</evidence>
<dbReference type="AlphaFoldDB" id="A0A2S7U2T4"/>
<evidence type="ECO:0000256" key="3">
    <source>
        <dbReference type="ARBA" id="ARBA00023014"/>
    </source>
</evidence>
<evidence type="ECO:0000313" key="5">
    <source>
        <dbReference type="EMBL" id="PQJ29299.1"/>
    </source>
</evidence>
<organism evidence="5 6">
    <name type="scientific">Rubritalea profundi</name>
    <dbReference type="NCBI Taxonomy" id="1658618"/>
    <lineage>
        <taxon>Bacteria</taxon>
        <taxon>Pseudomonadati</taxon>
        <taxon>Verrucomicrobiota</taxon>
        <taxon>Verrucomicrobiia</taxon>
        <taxon>Verrucomicrobiales</taxon>
        <taxon>Rubritaleaceae</taxon>
        <taxon>Rubritalea</taxon>
    </lineage>
</organism>
<proteinExistence type="predicted"/>
<dbReference type="InterPro" id="IPR017896">
    <property type="entry name" value="4Fe4S_Fe-S-bd"/>
</dbReference>
<keyword evidence="2" id="KW-0408">Iron</keyword>
<dbReference type="PROSITE" id="PS00198">
    <property type="entry name" value="4FE4S_FER_1"/>
    <property type="match status" value="1"/>
</dbReference>
<keyword evidence="6" id="KW-1185">Reference proteome</keyword>
<evidence type="ECO:0000313" key="6">
    <source>
        <dbReference type="Proteomes" id="UP000239907"/>
    </source>
</evidence>
<name>A0A2S7U2T4_9BACT</name>
<keyword evidence="1" id="KW-0479">Metal-binding</keyword>
<accession>A0A2S7U2T4</accession>
<dbReference type="Gene3D" id="3.30.70.20">
    <property type="match status" value="1"/>
</dbReference>
<dbReference type="GO" id="GO:0051536">
    <property type="term" value="F:iron-sulfur cluster binding"/>
    <property type="evidence" value="ECO:0007669"/>
    <property type="project" value="UniProtKB-KW"/>
</dbReference>
<keyword evidence="3" id="KW-0411">Iron-sulfur</keyword>
<dbReference type="GO" id="GO:0046872">
    <property type="term" value="F:metal ion binding"/>
    <property type="evidence" value="ECO:0007669"/>
    <property type="project" value="UniProtKB-KW"/>
</dbReference>
<feature type="domain" description="4Fe-4S ferredoxin-type" evidence="4">
    <location>
        <begin position="66"/>
        <end position="97"/>
    </location>
</feature>
<comment type="caution">
    <text evidence="5">The sequence shown here is derived from an EMBL/GenBank/DDBJ whole genome shotgun (WGS) entry which is preliminary data.</text>
</comment>
<reference evidence="5 6" key="1">
    <citation type="submission" date="2016-12" db="EMBL/GenBank/DDBJ databases">
        <title>Study of bacterial adaptation to deep sea.</title>
        <authorList>
            <person name="Song J."/>
            <person name="Yoshizawa S."/>
            <person name="Kogure K."/>
        </authorList>
    </citation>
    <scope>NUCLEOTIDE SEQUENCE [LARGE SCALE GENOMIC DNA]</scope>
    <source>
        <strain evidence="5 6">SAORIC-165</strain>
    </source>
</reference>
<sequence length="209" mass="23299">MFERFFKPLNKASGSLMNPDPVAETVKDEERVAIIQGRFCLAYQRSFCTTCSERCPEQGAIIVEMGVPRVVADQCTGCGICHDVCPAPRNAVLMMAKPNKKMTDNLMSSLSDGTELPELAQGVLDSETLDQLVVDIETCTELLEVIPKFGADSYVKEGEVIDLRTAISMLTRGDLRGVQVRYKHEGSQWWDTLMATHQGVRLVRIQHDF</sequence>
<dbReference type="SUPFAM" id="SSF54862">
    <property type="entry name" value="4Fe-4S ferredoxins"/>
    <property type="match status" value="1"/>
</dbReference>
<evidence type="ECO:0000256" key="2">
    <source>
        <dbReference type="ARBA" id="ARBA00023004"/>
    </source>
</evidence>
<dbReference type="EMBL" id="MQWA01000001">
    <property type="protein sequence ID" value="PQJ29299.1"/>
    <property type="molecule type" value="Genomic_DNA"/>
</dbReference>
<gene>
    <name evidence="5" type="ORF">BSZ32_12900</name>
</gene>
<evidence type="ECO:0000259" key="4">
    <source>
        <dbReference type="PROSITE" id="PS51379"/>
    </source>
</evidence>
<dbReference type="PROSITE" id="PS51379">
    <property type="entry name" value="4FE4S_FER_2"/>
    <property type="match status" value="1"/>
</dbReference>
<dbReference type="InterPro" id="IPR017900">
    <property type="entry name" value="4Fe4S_Fe_S_CS"/>
</dbReference>
<dbReference type="Pfam" id="PF00037">
    <property type="entry name" value="Fer4"/>
    <property type="match status" value="1"/>
</dbReference>
<dbReference type="Proteomes" id="UP000239907">
    <property type="component" value="Unassembled WGS sequence"/>
</dbReference>
<protein>
    <recommendedName>
        <fullName evidence="4">4Fe-4S ferredoxin-type domain-containing protein</fullName>
    </recommendedName>
</protein>